<evidence type="ECO:0000313" key="6">
    <source>
        <dbReference type="EMBL" id="CAH1800744.1"/>
    </source>
</evidence>
<dbReference type="SUPFAM" id="SSF51905">
    <property type="entry name" value="FAD/NAD(P)-binding domain"/>
    <property type="match status" value="1"/>
</dbReference>
<dbReference type="EMBL" id="CAIIXF020000012">
    <property type="protein sequence ID" value="CAH1800744.1"/>
    <property type="molecule type" value="Genomic_DNA"/>
</dbReference>
<evidence type="ECO:0000256" key="2">
    <source>
        <dbReference type="ARBA" id="ARBA00010790"/>
    </source>
</evidence>
<dbReference type="Pfam" id="PF00732">
    <property type="entry name" value="GMC_oxred_N"/>
    <property type="match status" value="1"/>
</dbReference>
<dbReference type="GO" id="GO:0016614">
    <property type="term" value="F:oxidoreductase activity, acting on CH-OH group of donors"/>
    <property type="evidence" value="ECO:0007669"/>
    <property type="project" value="InterPro"/>
</dbReference>
<dbReference type="SUPFAM" id="SSF54373">
    <property type="entry name" value="FAD-linked reductases, C-terminal domain"/>
    <property type="match status" value="1"/>
</dbReference>
<feature type="binding site" evidence="5">
    <location>
        <position position="259"/>
    </location>
    <ligand>
        <name>FAD</name>
        <dbReference type="ChEBI" id="CHEBI:57692"/>
    </ligand>
</feature>
<evidence type="ECO:0000256" key="5">
    <source>
        <dbReference type="PIRSR" id="PIRSR000137-2"/>
    </source>
</evidence>
<keyword evidence="4 5" id="KW-0274">FAD</keyword>
<comment type="similarity">
    <text evidence="2">Belongs to the GMC oxidoreductase family.</text>
</comment>
<dbReference type="InterPro" id="IPR012132">
    <property type="entry name" value="GMC_OxRdtase"/>
</dbReference>
<dbReference type="PROSITE" id="PS00624">
    <property type="entry name" value="GMC_OXRED_2"/>
    <property type="match status" value="1"/>
</dbReference>
<proteinExistence type="inferred from homology"/>
<evidence type="ECO:0000256" key="3">
    <source>
        <dbReference type="ARBA" id="ARBA00022630"/>
    </source>
</evidence>
<protein>
    <submittedName>
        <fullName evidence="6">Uncharacterized protein</fullName>
    </submittedName>
</protein>
<dbReference type="GO" id="GO:0050660">
    <property type="term" value="F:flavin adenine dinucleotide binding"/>
    <property type="evidence" value="ECO:0007669"/>
    <property type="project" value="InterPro"/>
</dbReference>
<feature type="binding site" evidence="5">
    <location>
        <position position="121"/>
    </location>
    <ligand>
        <name>FAD</name>
        <dbReference type="ChEBI" id="CHEBI:57692"/>
    </ligand>
</feature>
<dbReference type="InterPro" id="IPR000172">
    <property type="entry name" value="GMC_OxRdtase_N"/>
</dbReference>
<reference evidence="6" key="1">
    <citation type="submission" date="2022-03" db="EMBL/GenBank/DDBJ databases">
        <authorList>
            <person name="Martin C."/>
        </authorList>
    </citation>
    <scope>NUCLEOTIDE SEQUENCE</scope>
</reference>
<dbReference type="InterPro" id="IPR007867">
    <property type="entry name" value="GMC_OxRtase_C"/>
</dbReference>
<dbReference type="InterPro" id="IPR036188">
    <property type="entry name" value="FAD/NAD-bd_sf"/>
</dbReference>
<dbReference type="OrthoDB" id="269227at2759"/>
<evidence type="ECO:0000256" key="1">
    <source>
        <dbReference type="ARBA" id="ARBA00001974"/>
    </source>
</evidence>
<dbReference type="Proteomes" id="UP000749559">
    <property type="component" value="Unassembled WGS sequence"/>
</dbReference>
<sequence>MSSFQIAFIVAAAAIVYLLWTKENIPIDHSKINDVLDKEYDYIVVGGGSAGAVVAARLSENEDVSVLLLEAGIEWHHTMPVPSEAALPQRTKIDWEYRTVPQEHCCSGLKDRASRWTRGKVLGGCSSHNYNQYCRGNKNDYNMWADMGNTGWSYDDVLPYFKKSLTHLDPSLAKSEYHSTTGPLQVSFVDKVECIQSVYDAAVEAGLPTTKDINGDNQLGFSYSQVTVDSNGIRSSTADAFLYPAMERKNLHVATKAHVTKVLLEGKKAVGVSYVKDLVKREVRARKEVILSGGTIGSPHILLLSGIGPKRHLEELGIPVVADLPVGENMQDHPTADQVRFKTNAHSITEKELLSFKETLKYKLFGTGLKKNTLNNLQYFMKTPYQPKHHDFPYIQFSILSLLWGNDKGTDYIKDNMGYTDEVWEALYSDKDNDDKYGVSFLVTLLHPATNGTIRLRTRDPFDHPLIQPNYFKDPIDVKHIVAGIRVIVDQLAKTEAFKKGGFELVKSHHPNCKQHEFNSDEYWACFTRANMWTLYHPTSTCRMGPANDKNSVVDPQLRVKGIKNLRVVDASIMPFVVSGNTNAPAIMIAEKAADMILGRKTV</sequence>
<name>A0A8J1UY06_OWEFU</name>
<keyword evidence="3" id="KW-0285">Flavoprotein</keyword>
<dbReference type="Gene3D" id="3.50.50.60">
    <property type="entry name" value="FAD/NAD(P)-binding domain"/>
    <property type="match status" value="1"/>
</dbReference>
<evidence type="ECO:0000313" key="7">
    <source>
        <dbReference type="Proteomes" id="UP000749559"/>
    </source>
</evidence>
<keyword evidence="7" id="KW-1185">Reference proteome</keyword>
<accession>A0A8J1UY06</accession>
<dbReference type="PANTHER" id="PTHR11552:SF147">
    <property type="entry name" value="CHOLINE DEHYDROGENASE, MITOCHONDRIAL"/>
    <property type="match status" value="1"/>
</dbReference>
<dbReference type="Gene3D" id="3.30.560.10">
    <property type="entry name" value="Glucose Oxidase, domain 3"/>
    <property type="match status" value="1"/>
</dbReference>
<dbReference type="PIRSF" id="PIRSF000137">
    <property type="entry name" value="Alcohol_oxidase"/>
    <property type="match status" value="1"/>
</dbReference>
<dbReference type="PANTHER" id="PTHR11552">
    <property type="entry name" value="GLUCOSE-METHANOL-CHOLINE GMC OXIDOREDUCTASE"/>
    <property type="match status" value="1"/>
</dbReference>
<comment type="caution">
    <text evidence="6">The sequence shown here is derived from an EMBL/GenBank/DDBJ whole genome shotgun (WGS) entry which is preliminary data.</text>
</comment>
<organism evidence="6 7">
    <name type="scientific">Owenia fusiformis</name>
    <name type="common">Polychaete worm</name>
    <dbReference type="NCBI Taxonomy" id="6347"/>
    <lineage>
        <taxon>Eukaryota</taxon>
        <taxon>Metazoa</taxon>
        <taxon>Spiralia</taxon>
        <taxon>Lophotrochozoa</taxon>
        <taxon>Annelida</taxon>
        <taxon>Polychaeta</taxon>
        <taxon>Sedentaria</taxon>
        <taxon>Canalipalpata</taxon>
        <taxon>Sabellida</taxon>
        <taxon>Oweniida</taxon>
        <taxon>Oweniidae</taxon>
        <taxon>Owenia</taxon>
    </lineage>
</organism>
<gene>
    <name evidence="6" type="ORF">OFUS_LOCUS24593</name>
</gene>
<evidence type="ECO:0000256" key="4">
    <source>
        <dbReference type="ARBA" id="ARBA00022827"/>
    </source>
</evidence>
<comment type="cofactor">
    <cofactor evidence="1 5">
        <name>FAD</name>
        <dbReference type="ChEBI" id="CHEBI:57692"/>
    </cofactor>
</comment>
<dbReference type="AlphaFoldDB" id="A0A8J1UY06"/>
<dbReference type="Pfam" id="PF05199">
    <property type="entry name" value="GMC_oxred_C"/>
    <property type="match status" value="1"/>
</dbReference>